<evidence type="ECO:0000313" key="1">
    <source>
        <dbReference type="EMBL" id="QDV81765.1"/>
    </source>
</evidence>
<name>A0ABX5XIE8_9BACT</name>
<accession>A0ABX5XIE8</accession>
<organism evidence="1 2">
    <name type="scientific">Stieleria magnilauensis</name>
    <dbReference type="NCBI Taxonomy" id="2527963"/>
    <lineage>
        <taxon>Bacteria</taxon>
        <taxon>Pseudomonadati</taxon>
        <taxon>Planctomycetota</taxon>
        <taxon>Planctomycetia</taxon>
        <taxon>Pirellulales</taxon>
        <taxon>Pirellulaceae</taxon>
        <taxon>Stieleria</taxon>
    </lineage>
</organism>
<gene>
    <name evidence="1" type="ORF">TBK1r_06850</name>
</gene>
<protein>
    <submittedName>
        <fullName evidence="1">Uncharacterized protein</fullName>
    </submittedName>
</protein>
<keyword evidence="2" id="KW-1185">Reference proteome</keyword>
<dbReference type="Proteomes" id="UP000318081">
    <property type="component" value="Chromosome"/>
</dbReference>
<evidence type="ECO:0000313" key="2">
    <source>
        <dbReference type="Proteomes" id="UP000318081"/>
    </source>
</evidence>
<dbReference type="EMBL" id="CP036432">
    <property type="protein sequence ID" value="QDV81765.1"/>
    <property type="molecule type" value="Genomic_DNA"/>
</dbReference>
<dbReference type="RefSeq" id="WP_145207512.1">
    <property type="nucleotide sequence ID" value="NZ_CP036432.1"/>
</dbReference>
<reference evidence="1 2" key="1">
    <citation type="submission" date="2019-02" db="EMBL/GenBank/DDBJ databases">
        <title>Deep-cultivation of Planctomycetes and their phenomic and genomic characterization uncovers novel biology.</title>
        <authorList>
            <person name="Wiegand S."/>
            <person name="Jogler M."/>
            <person name="Boedeker C."/>
            <person name="Pinto D."/>
            <person name="Vollmers J."/>
            <person name="Rivas-Marin E."/>
            <person name="Kohn T."/>
            <person name="Peeters S.H."/>
            <person name="Heuer A."/>
            <person name="Rast P."/>
            <person name="Oberbeckmann S."/>
            <person name="Bunk B."/>
            <person name="Jeske O."/>
            <person name="Meyerdierks A."/>
            <person name="Storesund J.E."/>
            <person name="Kallscheuer N."/>
            <person name="Luecker S."/>
            <person name="Lage O.M."/>
            <person name="Pohl T."/>
            <person name="Merkel B.J."/>
            <person name="Hornburger P."/>
            <person name="Mueller R.-W."/>
            <person name="Bruemmer F."/>
            <person name="Labrenz M."/>
            <person name="Spormann A.M."/>
            <person name="Op den Camp H."/>
            <person name="Overmann J."/>
            <person name="Amann R."/>
            <person name="Jetten M.S.M."/>
            <person name="Mascher T."/>
            <person name="Medema M.H."/>
            <person name="Devos D.P."/>
            <person name="Kaster A.-K."/>
            <person name="Ovreas L."/>
            <person name="Rohde M."/>
            <person name="Galperin M.Y."/>
            <person name="Jogler C."/>
        </authorList>
    </citation>
    <scope>NUCLEOTIDE SEQUENCE [LARGE SCALE GENOMIC DNA]</scope>
    <source>
        <strain evidence="1 2">TBK1r</strain>
    </source>
</reference>
<proteinExistence type="predicted"/>
<sequence length="257" mass="28298">MPSLQPTNLTAQSLYRGRGNPPSAHPITSISNCFPGLEFDFRVIWKNVFVGIEVHEAFNYVIDVNDPAIAAQGVEPAMRILDVDGDAMQVDVVGPDPAGNQRVLGDNNLEWTNALARIVQQHSGNTVRCRFVTEGAAPISADLTIRDFFKDGQLDPAVIPAGTLTQGLCSPWQADYRECGCYYWAASRPDFVNAEPDGGGTKGHNWMLKDRTDANKALTDNQVTWDRIGAADQISYEDLYQAWEEHLKFIIGGNDQS</sequence>